<name>A0AAW0BSX9_9AGAR</name>
<proteinExistence type="predicted"/>
<dbReference type="Proteomes" id="UP001362999">
    <property type="component" value="Unassembled WGS sequence"/>
</dbReference>
<sequence length="75" mass="8478">MAAKHTQTLLFTLFAVTPHTTRWRAIRHDADACFCSLEVRSFGKSFGNSKLEFETTGTSFPKLAALLLSQRRGRF</sequence>
<comment type="caution">
    <text evidence="1">The sequence shown here is derived from an EMBL/GenBank/DDBJ whole genome shotgun (WGS) entry which is preliminary data.</text>
</comment>
<gene>
    <name evidence="1" type="ORF">R3P38DRAFT_2932575</name>
</gene>
<evidence type="ECO:0008006" key="3">
    <source>
        <dbReference type="Google" id="ProtNLM"/>
    </source>
</evidence>
<protein>
    <recommendedName>
        <fullName evidence="3">Secreted protein</fullName>
    </recommendedName>
</protein>
<keyword evidence="2" id="KW-1185">Reference proteome</keyword>
<accession>A0AAW0BSX9</accession>
<reference evidence="1 2" key="1">
    <citation type="journal article" date="2024" name="J Genomics">
        <title>Draft genome sequencing and assembly of Favolaschia claudopus CIRM-BRFM 2984 isolated from oak limbs.</title>
        <authorList>
            <person name="Navarro D."/>
            <person name="Drula E."/>
            <person name="Chaduli D."/>
            <person name="Cazenave R."/>
            <person name="Ahrendt S."/>
            <person name="Wang J."/>
            <person name="Lipzen A."/>
            <person name="Daum C."/>
            <person name="Barry K."/>
            <person name="Grigoriev I.V."/>
            <person name="Favel A."/>
            <person name="Rosso M.N."/>
            <person name="Martin F."/>
        </authorList>
    </citation>
    <scope>NUCLEOTIDE SEQUENCE [LARGE SCALE GENOMIC DNA]</scope>
    <source>
        <strain evidence="1 2">CIRM-BRFM 2984</strain>
    </source>
</reference>
<dbReference type="EMBL" id="JAWWNJ010000026">
    <property type="protein sequence ID" value="KAK7029948.1"/>
    <property type="molecule type" value="Genomic_DNA"/>
</dbReference>
<evidence type="ECO:0000313" key="1">
    <source>
        <dbReference type="EMBL" id="KAK7029948.1"/>
    </source>
</evidence>
<evidence type="ECO:0000313" key="2">
    <source>
        <dbReference type="Proteomes" id="UP001362999"/>
    </source>
</evidence>
<dbReference type="AlphaFoldDB" id="A0AAW0BSX9"/>
<organism evidence="1 2">
    <name type="scientific">Favolaschia claudopus</name>
    <dbReference type="NCBI Taxonomy" id="2862362"/>
    <lineage>
        <taxon>Eukaryota</taxon>
        <taxon>Fungi</taxon>
        <taxon>Dikarya</taxon>
        <taxon>Basidiomycota</taxon>
        <taxon>Agaricomycotina</taxon>
        <taxon>Agaricomycetes</taxon>
        <taxon>Agaricomycetidae</taxon>
        <taxon>Agaricales</taxon>
        <taxon>Marasmiineae</taxon>
        <taxon>Mycenaceae</taxon>
        <taxon>Favolaschia</taxon>
    </lineage>
</organism>